<dbReference type="EMBL" id="KZ293714">
    <property type="protein sequence ID" value="PBK82654.1"/>
    <property type="molecule type" value="Genomic_DNA"/>
</dbReference>
<organism evidence="2 3">
    <name type="scientific">Armillaria gallica</name>
    <name type="common">Bulbous honey fungus</name>
    <name type="synonym">Armillaria bulbosa</name>
    <dbReference type="NCBI Taxonomy" id="47427"/>
    <lineage>
        <taxon>Eukaryota</taxon>
        <taxon>Fungi</taxon>
        <taxon>Dikarya</taxon>
        <taxon>Basidiomycota</taxon>
        <taxon>Agaricomycotina</taxon>
        <taxon>Agaricomycetes</taxon>
        <taxon>Agaricomycetidae</taxon>
        <taxon>Agaricales</taxon>
        <taxon>Marasmiineae</taxon>
        <taxon>Physalacriaceae</taxon>
        <taxon>Armillaria</taxon>
    </lineage>
</organism>
<evidence type="ECO:0000256" key="1">
    <source>
        <dbReference type="SAM" id="MobiDB-lite"/>
    </source>
</evidence>
<dbReference type="InParanoid" id="A0A2H3CMQ0"/>
<evidence type="ECO:0000313" key="2">
    <source>
        <dbReference type="EMBL" id="PBK82654.1"/>
    </source>
</evidence>
<dbReference type="STRING" id="47427.A0A2H3CMQ0"/>
<proteinExistence type="predicted"/>
<sequence length="94" mass="10269">MLGSPRWRRRIQTVISNRDLYDRPCADLDASDELAVLYGRKSVINKKASSHSLSLNESYQNLSSYLYGDGSDSGSSPPASHDSGSRSGDDALMD</sequence>
<feature type="region of interest" description="Disordered" evidence="1">
    <location>
        <begin position="66"/>
        <end position="94"/>
    </location>
</feature>
<keyword evidence="3" id="KW-1185">Reference proteome</keyword>
<accession>A0A2H3CMQ0</accession>
<feature type="compositionally biased region" description="Basic and acidic residues" evidence="1">
    <location>
        <begin position="83"/>
        <end position="94"/>
    </location>
</feature>
<reference evidence="3" key="1">
    <citation type="journal article" date="2017" name="Nat. Ecol. Evol.">
        <title>Genome expansion and lineage-specific genetic innovations in the forest pathogenic fungi Armillaria.</title>
        <authorList>
            <person name="Sipos G."/>
            <person name="Prasanna A.N."/>
            <person name="Walter M.C."/>
            <person name="O'Connor E."/>
            <person name="Balint B."/>
            <person name="Krizsan K."/>
            <person name="Kiss B."/>
            <person name="Hess J."/>
            <person name="Varga T."/>
            <person name="Slot J."/>
            <person name="Riley R."/>
            <person name="Boka B."/>
            <person name="Rigling D."/>
            <person name="Barry K."/>
            <person name="Lee J."/>
            <person name="Mihaltcheva S."/>
            <person name="LaButti K."/>
            <person name="Lipzen A."/>
            <person name="Waldron R."/>
            <person name="Moloney N.M."/>
            <person name="Sperisen C."/>
            <person name="Kredics L."/>
            <person name="Vagvoelgyi C."/>
            <person name="Patrignani A."/>
            <person name="Fitzpatrick D."/>
            <person name="Nagy I."/>
            <person name="Doyle S."/>
            <person name="Anderson J.B."/>
            <person name="Grigoriev I.V."/>
            <person name="Gueldener U."/>
            <person name="Muensterkoetter M."/>
            <person name="Nagy L.G."/>
        </authorList>
    </citation>
    <scope>NUCLEOTIDE SEQUENCE [LARGE SCALE GENOMIC DNA]</scope>
    <source>
        <strain evidence="3">Ar21-2</strain>
    </source>
</reference>
<evidence type="ECO:0000313" key="3">
    <source>
        <dbReference type="Proteomes" id="UP000217790"/>
    </source>
</evidence>
<protein>
    <submittedName>
        <fullName evidence="2">Uncharacterized protein</fullName>
    </submittedName>
</protein>
<gene>
    <name evidence="2" type="ORF">ARMGADRAFT_729707</name>
</gene>
<name>A0A2H3CMQ0_ARMGA</name>
<feature type="compositionally biased region" description="Low complexity" evidence="1">
    <location>
        <begin position="66"/>
        <end position="82"/>
    </location>
</feature>
<dbReference type="Proteomes" id="UP000217790">
    <property type="component" value="Unassembled WGS sequence"/>
</dbReference>
<dbReference type="AlphaFoldDB" id="A0A2H3CMQ0"/>